<name>A0ABD2BI44_VESMC</name>
<dbReference type="AlphaFoldDB" id="A0ABD2BI44"/>
<protein>
    <submittedName>
        <fullName evidence="1">Uncharacterized protein</fullName>
    </submittedName>
</protein>
<sequence>MQKLMVASGRKIGSIRELGQHERSDDVMFLLAFCRLNCFTYVWEKNNKIRIEDFQYNTSRHRRRKSTSKYENFTTVKEYCKSRIIRIMGVSRMCIWDGFPEYSSCSFAIPWDFFPALSSNNILNKIGRKEKGSSADMKSIGLLLTAVLRQGKSSSKSIEENSIIRKMKISKEIVEFLENIEMKEKQSEYS</sequence>
<reference evidence="1 2" key="1">
    <citation type="journal article" date="2024" name="Ann. Entomol. Soc. Am.">
        <title>Genomic analyses of the southern and eastern yellowjacket wasps (Hymenoptera: Vespidae) reveal evolutionary signatures of social life.</title>
        <authorList>
            <person name="Catto M.A."/>
            <person name="Caine P.B."/>
            <person name="Orr S.E."/>
            <person name="Hunt B.G."/>
            <person name="Goodisman M.A.D."/>
        </authorList>
    </citation>
    <scope>NUCLEOTIDE SEQUENCE [LARGE SCALE GENOMIC DNA]</scope>
    <source>
        <strain evidence="1">232</strain>
        <tissue evidence="1">Head and thorax</tissue>
    </source>
</reference>
<gene>
    <name evidence="1" type="ORF">V1477_014665</name>
</gene>
<organism evidence="1 2">
    <name type="scientific">Vespula maculifrons</name>
    <name type="common">Eastern yellow jacket</name>
    <name type="synonym">Wasp</name>
    <dbReference type="NCBI Taxonomy" id="7453"/>
    <lineage>
        <taxon>Eukaryota</taxon>
        <taxon>Metazoa</taxon>
        <taxon>Ecdysozoa</taxon>
        <taxon>Arthropoda</taxon>
        <taxon>Hexapoda</taxon>
        <taxon>Insecta</taxon>
        <taxon>Pterygota</taxon>
        <taxon>Neoptera</taxon>
        <taxon>Endopterygota</taxon>
        <taxon>Hymenoptera</taxon>
        <taxon>Apocrita</taxon>
        <taxon>Aculeata</taxon>
        <taxon>Vespoidea</taxon>
        <taxon>Vespidae</taxon>
        <taxon>Vespinae</taxon>
        <taxon>Vespula</taxon>
    </lineage>
</organism>
<dbReference type="Proteomes" id="UP001607303">
    <property type="component" value="Unassembled WGS sequence"/>
</dbReference>
<evidence type="ECO:0000313" key="1">
    <source>
        <dbReference type="EMBL" id="KAL2732424.1"/>
    </source>
</evidence>
<proteinExistence type="predicted"/>
<comment type="caution">
    <text evidence="1">The sequence shown here is derived from an EMBL/GenBank/DDBJ whole genome shotgun (WGS) entry which is preliminary data.</text>
</comment>
<evidence type="ECO:0000313" key="2">
    <source>
        <dbReference type="Proteomes" id="UP001607303"/>
    </source>
</evidence>
<dbReference type="EMBL" id="JAYRBN010000075">
    <property type="protein sequence ID" value="KAL2732424.1"/>
    <property type="molecule type" value="Genomic_DNA"/>
</dbReference>
<keyword evidence="2" id="KW-1185">Reference proteome</keyword>
<accession>A0ABD2BI44</accession>